<name>A0A172Q663_9STRE</name>
<evidence type="ECO:0000256" key="1">
    <source>
        <dbReference type="PIRSR" id="PIRSR607822-1"/>
    </source>
</evidence>
<dbReference type="RefSeq" id="WP_067060644.1">
    <property type="nucleotide sequence ID" value="NZ_CP014699.1"/>
</dbReference>
<protein>
    <recommendedName>
        <fullName evidence="4">Lanthionine synthetase</fullName>
    </recommendedName>
</protein>
<evidence type="ECO:0000313" key="3">
    <source>
        <dbReference type="Proteomes" id="UP000077317"/>
    </source>
</evidence>
<dbReference type="GO" id="GO:0046872">
    <property type="term" value="F:metal ion binding"/>
    <property type="evidence" value="ECO:0007669"/>
    <property type="project" value="UniProtKB-KW"/>
</dbReference>
<organism evidence="2 3">
    <name type="scientific">Streptococcus pantholopis</name>
    <dbReference type="NCBI Taxonomy" id="1811193"/>
    <lineage>
        <taxon>Bacteria</taxon>
        <taxon>Bacillati</taxon>
        <taxon>Bacillota</taxon>
        <taxon>Bacilli</taxon>
        <taxon>Lactobacillales</taxon>
        <taxon>Streptococcaceae</taxon>
        <taxon>Streptococcus</taxon>
    </lineage>
</organism>
<dbReference type="STRING" id="1811193.A0O21_02340"/>
<keyword evidence="3" id="KW-1185">Reference proteome</keyword>
<dbReference type="Proteomes" id="UP000077317">
    <property type="component" value="Chromosome"/>
</dbReference>
<dbReference type="OrthoDB" id="9148343at2"/>
<dbReference type="CDD" id="cd04434">
    <property type="entry name" value="LanC_like"/>
    <property type="match status" value="1"/>
</dbReference>
<dbReference type="Pfam" id="PF05147">
    <property type="entry name" value="LANC_like"/>
    <property type="match status" value="1"/>
</dbReference>
<dbReference type="SMART" id="SM01260">
    <property type="entry name" value="LANC_like"/>
    <property type="match status" value="1"/>
</dbReference>
<dbReference type="InterPro" id="IPR007822">
    <property type="entry name" value="LANC-like"/>
</dbReference>
<keyword evidence="1" id="KW-0479">Metal-binding</keyword>
<dbReference type="KEGG" id="spat:A0O21_02340"/>
<dbReference type="AlphaFoldDB" id="A0A172Q663"/>
<dbReference type="EMBL" id="CP014699">
    <property type="protein sequence ID" value="AND78938.1"/>
    <property type="molecule type" value="Genomic_DNA"/>
</dbReference>
<dbReference type="SUPFAM" id="SSF158745">
    <property type="entry name" value="LanC-like"/>
    <property type="match status" value="1"/>
</dbReference>
<keyword evidence="1" id="KW-0862">Zinc</keyword>
<proteinExistence type="predicted"/>
<accession>A0A172Q663</accession>
<gene>
    <name evidence="2" type="ORF">A0O21_02340</name>
</gene>
<feature type="binding site" evidence="1">
    <location>
        <position position="360"/>
    </location>
    <ligand>
        <name>Zn(2+)</name>
        <dbReference type="ChEBI" id="CHEBI:29105"/>
    </ligand>
</feature>
<reference evidence="2 3" key="1">
    <citation type="journal article" date="2016" name="Int. J. Syst. Evol. Microbiol.">
        <title>Streptococcuspantholopis sp. nov., isolated from faeces of the Tibetan antelope (Pantholops hodgsonii).</title>
        <authorList>
            <person name="Bai X."/>
            <person name="Xiong Y."/>
            <person name="Lu S."/>
            <person name="Jin D."/>
            <person name="Lai X."/>
            <person name="Yang J."/>
            <person name="Niu L."/>
            <person name="Hu S."/>
            <person name="Meng X."/>
            <person name="Pu J."/>
            <person name="Ye C."/>
            <person name="Xu J."/>
        </authorList>
    </citation>
    <scope>NUCLEOTIDE SEQUENCE [LARGE SCALE GENOMIC DNA]</scope>
    <source>
        <strain evidence="2 3">TA 26</strain>
    </source>
</reference>
<sequence length="461" mass="52014">MCQNCFIHTHTGYHDRQPFPLKQAEKAENYLNLAIQAAEYIDQFKVESEDGIWWRNTNNEAQLSISDFSNPNFFSGSAGILYFYNKLYQITHDASYLSIIRKASHYLTQHWQILAKLDIFDIAGAGMGLYGGIGGVGLIQLEIAENYDNEEALRSAQEIADYYLERAKQTDKGICWTGDSPLFHDSGILLFLIKAYQHFPSSRLLETIKSGVRYLIANGHRHIDNGLEINTVSAADKRDLPNWEFGSAGAGYLFGKTYELTHEQYFLQAAKDAAVFLVNLAVPQKEGYLIPYRTNGPQRQVFYLGNCHGAIGTSRFFYYLYQLTEDSYYLEQVEALTAGLISRGAPEHQSNGYWNTTTFCCGAAGFIHHFLGLYADNKKTLYLDLARRSAAVVLGNASRSEKGISFPIAFNRISPSELSTFTGFYDGAAGIATVLLELYQFESQRQLKWKRLIDDPFISLT</sequence>
<feature type="binding site" evidence="1">
    <location>
        <position position="307"/>
    </location>
    <ligand>
        <name>Zn(2+)</name>
        <dbReference type="ChEBI" id="CHEBI:29105"/>
    </ligand>
</feature>
<evidence type="ECO:0008006" key="4">
    <source>
        <dbReference type="Google" id="ProtNLM"/>
    </source>
</evidence>
<dbReference type="Gene3D" id="1.50.10.20">
    <property type="match status" value="1"/>
</dbReference>
<evidence type="ECO:0000313" key="2">
    <source>
        <dbReference type="EMBL" id="AND78938.1"/>
    </source>
</evidence>
<reference evidence="3" key="2">
    <citation type="submission" date="2016-03" db="EMBL/GenBank/DDBJ databases">
        <title>Streptococcus antelopensis sp. nov., isolated from the feces of the Tibetan antelope (Pantholops hodgsonii) in Hoh Xil National Nature Reserve, Qinghai, China.</title>
        <authorList>
            <person name="Bai X."/>
        </authorList>
    </citation>
    <scope>NUCLEOTIDE SEQUENCE [LARGE SCALE GENOMIC DNA]</scope>
    <source>
        <strain evidence="3">TA 26</strain>
    </source>
</reference>
<dbReference type="PRINTS" id="PR01950">
    <property type="entry name" value="LANCSUPER"/>
</dbReference>
<dbReference type="GO" id="GO:0031179">
    <property type="term" value="P:peptide modification"/>
    <property type="evidence" value="ECO:0007669"/>
    <property type="project" value="InterPro"/>
</dbReference>